<evidence type="ECO:0000313" key="1">
    <source>
        <dbReference type="EMBL" id="ELR73712.1"/>
    </source>
</evidence>
<dbReference type="AlphaFoldDB" id="L8K2N0"/>
<dbReference type="SUPFAM" id="SSF48576">
    <property type="entry name" value="Terpenoid synthases"/>
    <property type="match status" value="1"/>
</dbReference>
<dbReference type="eggNOG" id="ENOG5032G6S">
    <property type="taxonomic scope" value="Bacteria"/>
</dbReference>
<reference evidence="1 2" key="1">
    <citation type="submission" date="2012-12" db="EMBL/GenBank/DDBJ databases">
        <title>Genome assembly of Fulvivirga imtechensis AK7.</title>
        <authorList>
            <person name="Nupur N."/>
            <person name="Khatri I."/>
            <person name="Kumar R."/>
            <person name="Subramanian S."/>
            <person name="Pinnaka A."/>
        </authorList>
    </citation>
    <scope>NUCLEOTIDE SEQUENCE [LARGE SCALE GENOMIC DNA]</scope>
    <source>
        <strain evidence="1 2">AK7</strain>
    </source>
</reference>
<dbReference type="InterPro" id="IPR008949">
    <property type="entry name" value="Isoprenoid_synthase_dom_sf"/>
</dbReference>
<dbReference type="EMBL" id="AMZN01000003">
    <property type="protein sequence ID" value="ELR73712.1"/>
    <property type="molecule type" value="Genomic_DNA"/>
</dbReference>
<gene>
    <name evidence="1" type="ORF">C900_02116</name>
</gene>
<dbReference type="Proteomes" id="UP000011135">
    <property type="component" value="Unassembled WGS sequence"/>
</dbReference>
<proteinExistence type="predicted"/>
<dbReference type="CDD" id="cd00385">
    <property type="entry name" value="Isoprenoid_Biosyn_C1"/>
    <property type="match status" value="1"/>
</dbReference>
<sequence length="329" mass="38040">MRQYFRFVGAYISYLYHFYQIRRKYGEKVMNELVGRPGLDQQQFTPHQQKRIDLYSYVGLYVNDCLATLRGRKMTGKEIENTLYLSLLTPLLDDLTDNYQLSSAQILEQLDQEGDGHPRQFRLAAYLYNHIRKENKQELFAGTFSEALLSQDDSLQQLGDSGLGAEALFRITCNKGSLWTLLFRLMLDHALKTGEREAVEAFGELIQLTNDMFDVYKDVQNGQQTCFTNTSDIAPLQQNYDHCLEEIVQHFSSLAYEKKHIRKTVGKLLVMGALGKVCLEQLKGCQEGSGGDFTPAAYTRKQLVCDMERWSNRLDYMKMSVQLYDRYLL</sequence>
<evidence type="ECO:0000313" key="2">
    <source>
        <dbReference type="Proteomes" id="UP000011135"/>
    </source>
</evidence>
<name>L8K2N0_9BACT</name>
<accession>L8K2N0</accession>
<keyword evidence="2" id="KW-1185">Reference proteome</keyword>
<organism evidence="1 2">
    <name type="scientific">Fulvivirga imtechensis AK7</name>
    <dbReference type="NCBI Taxonomy" id="1237149"/>
    <lineage>
        <taxon>Bacteria</taxon>
        <taxon>Pseudomonadati</taxon>
        <taxon>Bacteroidota</taxon>
        <taxon>Cytophagia</taxon>
        <taxon>Cytophagales</taxon>
        <taxon>Fulvivirgaceae</taxon>
        <taxon>Fulvivirga</taxon>
    </lineage>
</organism>
<comment type="caution">
    <text evidence="1">The sequence shown here is derived from an EMBL/GenBank/DDBJ whole genome shotgun (WGS) entry which is preliminary data.</text>
</comment>
<dbReference type="RefSeq" id="WP_009577735.1">
    <property type="nucleotide sequence ID" value="NZ_AMZN01000003.1"/>
</dbReference>
<dbReference type="OrthoDB" id="658381at2"/>
<protein>
    <submittedName>
        <fullName evidence="1">Uncharacterized protein</fullName>
    </submittedName>
</protein>